<feature type="non-terminal residue" evidence="2">
    <location>
        <position position="77"/>
    </location>
</feature>
<reference evidence="2" key="1">
    <citation type="submission" date="2018-05" db="EMBL/GenBank/DDBJ databases">
        <authorList>
            <person name="Lanie J.A."/>
            <person name="Ng W.-L."/>
            <person name="Kazmierczak K.M."/>
            <person name="Andrzejewski T.M."/>
            <person name="Davidsen T.M."/>
            <person name="Wayne K.J."/>
            <person name="Tettelin H."/>
            <person name="Glass J.I."/>
            <person name="Rusch D."/>
            <person name="Podicherti R."/>
            <person name="Tsui H.-C.T."/>
            <person name="Winkler M.E."/>
        </authorList>
    </citation>
    <scope>NUCLEOTIDE SEQUENCE</scope>
</reference>
<organism evidence="2">
    <name type="scientific">marine metagenome</name>
    <dbReference type="NCBI Taxonomy" id="408172"/>
    <lineage>
        <taxon>unclassified sequences</taxon>
        <taxon>metagenomes</taxon>
        <taxon>ecological metagenomes</taxon>
    </lineage>
</organism>
<proteinExistence type="predicted"/>
<evidence type="ECO:0000256" key="1">
    <source>
        <dbReference type="SAM" id="Phobius"/>
    </source>
</evidence>
<sequence>MSFHDIYLLSPEISLAAVAFMVLLADLVNGSRNQVSAVAVVGLAIPLFFTVMLWGEVSNWWSLLGPQVGENDGYSIS</sequence>
<evidence type="ECO:0000313" key="2">
    <source>
        <dbReference type="EMBL" id="SVB16953.1"/>
    </source>
</evidence>
<dbReference type="AlphaFoldDB" id="A0A382BV39"/>
<name>A0A382BV39_9ZZZZ</name>
<accession>A0A382BV39</accession>
<feature type="transmembrane region" description="Helical" evidence="1">
    <location>
        <begin position="35"/>
        <end position="55"/>
    </location>
</feature>
<protein>
    <submittedName>
        <fullName evidence="2">Uncharacterized protein</fullName>
    </submittedName>
</protein>
<dbReference type="EMBL" id="UINC01031232">
    <property type="protein sequence ID" value="SVB16953.1"/>
    <property type="molecule type" value="Genomic_DNA"/>
</dbReference>
<keyword evidence="1" id="KW-0472">Membrane</keyword>
<feature type="transmembrane region" description="Helical" evidence="1">
    <location>
        <begin position="6"/>
        <end position="28"/>
    </location>
</feature>
<keyword evidence="1" id="KW-0812">Transmembrane</keyword>
<gene>
    <name evidence="2" type="ORF">METZ01_LOCUS169807</name>
</gene>
<keyword evidence="1" id="KW-1133">Transmembrane helix</keyword>